<dbReference type="EMBL" id="JAJSBI010000003">
    <property type="protein sequence ID" value="MCD9873883.1"/>
    <property type="molecule type" value="Genomic_DNA"/>
</dbReference>
<dbReference type="Proteomes" id="UP001108029">
    <property type="component" value="Unassembled WGS sequence"/>
</dbReference>
<keyword evidence="3" id="KW-1185">Reference proteome</keyword>
<gene>
    <name evidence="2" type="ORF">LJ657_09405</name>
</gene>
<feature type="transmembrane region" description="Helical" evidence="1">
    <location>
        <begin position="12"/>
        <end position="34"/>
    </location>
</feature>
<accession>A0A9Q3Z4S8</accession>
<keyword evidence="1" id="KW-0812">Transmembrane</keyword>
<evidence type="ECO:0000256" key="1">
    <source>
        <dbReference type="SAM" id="Phobius"/>
    </source>
</evidence>
<sequence length="81" mass="8562">MTSESGESRSRAWRWAVVVWAVAVAVGGGLTLWLQHSAEPPPPAGWENANPSEETAAPMLKATECPHDDGATAVACVHAWP</sequence>
<dbReference type="RefSeq" id="WP_232647935.1">
    <property type="nucleotide sequence ID" value="NZ_JAJSBI010000003.1"/>
</dbReference>
<proteinExistence type="predicted"/>
<protein>
    <submittedName>
        <fullName evidence="2">Uncharacterized protein</fullName>
    </submittedName>
</protein>
<evidence type="ECO:0000313" key="3">
    <source>
        <dbReference type="Proteomes" id="UP001108029"/>
    </source>
</evidence>
<dbReference type="AlphaFoldDB" id="A0A9Q3Z4S8"/>
<name>A0A9Q3Z4S8_9ACTN</name>
<reference evidence="2" key="1">
    <citation type="submission" date="2021-12" db="EMBL/GenBank/DDBJ databases">
        <authorList>
            <person name="Lee J.-H."/>
            <person name="Kim S.-B."/>
        </authorList>
    </citation>
    <scope>NUCLEOTIDE SEQUENCE</scope>
    <source>
        <strain evidence="2">NR30</strain>
    </source>
</reference>
<evidence type="ECO:0000313" key="2">
    <source>
        <dbReference type="EMBL" id="MCD9873883.1"/>
    </source>
</evidence>
<keyword evidence="1" id="KW-0472">Membrane</keyword>
<keyword evidence="1" id="KW-1133">Transmembrane helix</keyword>
<comment type="caution">
    <text evidence="2">The sequence shown here is derived from an EMBL/GenBank/DDBJ whole genome shotgun (WGS) entry which is preliminary data.</text>
</comment>
<organism evidence="2 3">
    <name type="scientific">Streptomyces guryensis</name>
    <dbReference type="NCBI Taxonomy" id="2886947"/>
    <lineage>
        <taxon>Bacteria</taxon>
        <taxon>Bacillati</taxon>
        <taxon>Actinomycetota</taxon>
        <taxon>Actinomycetes</taxon>
        <taxon>Kitasatosporales</taxon>
        <taxon>Streptomycetaceae</taxon>
        <taxon>Streptomyces</taxon>
    </lineage>
</organism>